<proteinExistence type="predicted"/>
<dbReference type="HOGENOM" id="CLU_2513282_0_0_1"/>
<dbReference type="Proteomes" id="UP000054538">
    <property type="component" value="Unassembled WGS sequence"/>
</dbReference>
<dbReference type="AlphaFoldDB" id="A0A0D0DHJ1"/>
<dbReference type="EMBL" id="KN824923">
    <property type="protein sequence ID" value="KIK97722.1"/>
    <property type="molecule type" value="Genomic_DNA"/>
</dbReference>
<evidence type="ECO:0000313" key="2">
    <source>
        <dbReference type="Proteomes" id="UP000054538"/>
    </source>
</evidence>
<sequence length="85" mass="9751">MSALVASTEKEKKNRKRITIIALEPEIVYFMRFEDHSAQSNSDVGRIRDCWRVLAVSFPPSESFPELRMIPARAFSHFSYVGTNS</sequence>
<evidence type="ECO:0000313" key="1">
    <source>
        <dbReference type="EMBL" id="KIK97722.1"/>
    </source>
</evidence>
<organism evidence="1 2">
    <name type="scientific">Paxillus rubicundulus Ve08.2h10</name>
    <dbReference type="NCBI Taxonomy" id="930991"/>
    <lineage>
        <taxon>Eukaryota</taxon>
        <taxon>Fungi</taxon>
        <taxon>Dikarya</taxon>
        <taxon>Basidiomycota</taxon>
        <taxon>Agaricomycotina</taxon>
        <taxon>Agaricomycetes</taxon>
        <taxon>Agaricomycetidae</taxon>
        <taxon>Boletales</taxon>
        <taxon>Paxilineae</taxon>
        <taxon>Paxillaceae</taxon>
        <taxon>Paxillus</taxon>
    </lineage>
</organism>
<gene>
    <name evidence="1" type="ORF">PAXRUDRAFT_824642</name>
</gene>
<name>A0A0D0DHJ1_9AGAM</name>
<accession>A0A0D0DHJ1</accession>
<reference evidence="1 2" key="1">
    <citation type="submission" date="2014-04" db="EMBL/GenBank/DDBJ databases">
        <authorList>
            <consortium name="DOE Joint Genome Institute"/>
            <person name="Kuo A."/>
            <person name="Kohler A."/>
            <person name="Jargeat P."/>
            <person name="Nagy L.G."/>
            <person name="Floudas D."/>
            <person name="Copeland A."/>
            <person name="Barry K.W."/>
            <person name="Cichocki N."/>
            <person name="Veneault-Fourrey C."/>
            <person name="LaButti K."/>
            <person name="Lindquist E.A."/>
            <person name="Lipzen A."/>
            <person name="Lundell T."/>
            <person name="Morin E."/>
            <person name="Murat C."/>
            <person name="Sun H."/>
            <person name="Tunlid A."/>
            <person name="Henrissat B."/>
            <person name="Grigoriev I.V."/>
            <person name="Hibbett D.S."/>
            <person name="Martin F."/>
            <person name="Nordberg H.P."/>
            <person name="Cantor M.N."/>
            <person name="Hua S.X."/>
        </authorList>
    </citation>
    <scope>NUCLEOTIDE SEQUENCE [LARGE SCALE GENOMIC DNA]</scope>
    <source>
        <strain evidence="1 2">Ve08.2h10</strain>
    </source>
</reference>
<protein>
    <submittedName>
        <fullName evidence="1">Unplaced genomic scaffold scaffold_101, whole genome shotgun sequence</fullName>
    </submittedName>
</protein>
<dbReference type="InParanoid" id="A0A0D0DHJ1"/>
<keyword evidence="2" id="KW-1185">Reference proteome</keyword>
<reference evidence="2" key="2">
    <citation type="submission" date="2015-01" db="EMBL/GenBank/DDBJ databases">
        <title>Evolutionary Origins and Diversification of the Mycorrhizal Mutualists.</title>
        <authorList>
            <consortium name="DOE Joint Genome Institute"/>
            <consortium name="Mycorrhizal Genomics Consortium"/>
            <person name="Kohler A."/>
            <person name="Kuo A."/>
            <person name="Nagy L.G."/>
            <person name="Floudas D."/>
            <person name="Copeland A."/>
            <person name="Barry K.W."/>
            <person name="Cichocki N."/>
            <person name="Veneault-Fourrey C."/>
            <person name="LaButti K."/>
            <person name="Lindquist E.A."/>
            <person name="Lipzen A."/>
            <person name="Lundell T."/>
            <person name="Morin E."/>
            <person name="Murat C."/>
            <person name="Riley R."/>
            <person name="Ohm R."/>
            <person name="Sun H."/>
            <person name="Tunlid A."/>
            <person name="Henrissat B."/>
            <person name="Grigoriev I.V."/>
            <person name="Hibbett D.S."/>
            <person name="Martin F."/>
        </authorList>
    </citation>
    <scope>NUCLEOTIDE SEQUENCE [LARGE SCALE GENOMIC DNA]</scope>
    <source>
        <strain evidence="2">Ve08.2h10</strain>
    </source>
</reference>